<gene>
    <name evidence="1" type="ORF">LAZ67_2006517</name>
</gene>
<evidence type="ECO:0000313" key="1">
    <source>
        <dbReference type="EMBL" id="UYV64082.1"/>
    </source>
</evidence>
<reference evidence="1 2" key="1">
    <citation type="submission" date="2022-01" db="EMBL/GenBank/DDBJ databases">
        <title>A chromosomal length assembly of Cordylochernes scorpioides.</title>
        <authorList>
            <person name="Zeh D."/>
            <person name="Zeh J."/>
        </authorList>
    </citation>
    <scope>NUCLEOTIDE SEQUENCE [LARGE SCALE GENOMIC DNA]</scope>
    <source>
        <strain evidence="1">IN4F17</strain>
        <tissue evidence="1">Whole Body</tissue>
    </source>
</reference>
<dbReference type="EMBL" id="CP092864">
    <property type="protein sequence ID" value="UYV64082.1"/>
    <property type="molecule type" value="Genomic_DNA"/>
</dbReference>
<dbReference type="Proteomes" id="UP001235939">
    <property type="component" value="Chromosome 02"/>
</dbReference>
<organism evidence="1 2">
    <name type="scientific">Cordylochernes scorpioides</name>
    <dbReference type="NCBI Taxonomy" id="51811"/>
    <lineage>
        <taxon>Eukaryota</taxon>
        <taxon>Metazoa</taxon>
        <taxon>Ecdysozoa</taxon>
        <taxon>Arthropoda</taxon>
        <taxon>Chelicerata</taxon>
        <taxon>Arachnida</taxon>
        <taxon>Pseudoscorpiones</taxon>
        <taxon>Cheliferoidea</taxon>
        <taxon>Chernetidae</taxon>
        <taxon>Cordylochernes</taxon>
    </lineage>
</organism>
<name>A0ABY6K8P2_9ARAC</name>
<evidence type="ECO:0000313" key="2">
    <source>
        <dbReference type="Proteomes" id="UP001235939"/>
    </source>
</evidence>
<proteinExistence type="predicted"/>
<protein>
    <submittedName>
        <fullName evidence="1">Uncharacterized protein</fullName>
    </submittedName>
</protein>
<keyword evidence="2" id="KW-1185">Reference proteome</keyword>
<sequence>MSACVVLPMYDMGRGVSRGKTTTQPGDRLHRRFHSLRQLGQRHHGAEGARSPYCNGKLMEGLGSSVENPHSFPFISVVSPGRE</sequence>
<accession>A0ABY6K8P2</accession>